<evidence type="ECO:0000256" key="8">
    <source>
        <dbReference type="ARBA" id="ARBA00022729"/>
    </source>
</evidence>
<evidence type="ECO:0000256" key="3">
    <source>
        <dbReference type="ARBA" id="ARBA00004906"/>
    </source>
</evidence>
<comment type="caution">
    <text evidence="17">The sequence shown here is derived from an EMBL/GenBank/DDBJ whole genome shotgun (WGS) entry which is preliminary data.</text>
</comment>
<dbReference type="EC" id="2.3.2.27" evidence="4"/>
<evidence type="ECO:0000256" key="5">
    <source>
        <dbReference type="ARBA" id="ARBA00022679"/>
    </source>
</evidence>
<dbReference type="PANTHER" id="PTHR46279:SF9">
    <property type="entry name" value="OS01G0116300 PROTEIN"/>
    <property type="match status" value="1"/>
</dbReference>
<keyword evidence="11" id="KW-0862">Zinc</keyword>
<evidence type="ECO:0000259" key="16">
    <source>
        <dbReference type="Pfam" id="PF13947"/>
    </source>
</evidence>
<keyword evidence="13" id="KW-0472">Membrane</keyword>
<feature type="domain" description="Wall-associated receptor kinase galacturonan-binding" evidence="16">
    <location>
        <begin position="19"/>
        <end position="85"/>
    </location>
</feature>
<dbReference type="GO" id="GO:0008270">
    <property type="term" value="F:zinc ion binding"/>
    <property type="evidence" value="ECO:0007669"/>
    <property type="project" value="UniProtKB-KW"/>
</dbReference>
<comment type="catalytic activity">
    <reaction evidence="1">
        <text>S-ubiquitinyl-[E2 ubiquitin-conjugating enzyme]-L-cysteine + [acceptor protein]-L-lysine = [E2 ubiquitin-conjugating enzyme]-L-cysteine + N(6)-ubiquitinyl-[acceptor protein]-L-lysine.</text>
        <dbReference type="EC" id="2.3.2.27"/>
    </reaction>
</comment>
<sequence length="263" mass="29840">MEILFVLFIVDFGEGYNGCPELRCGEDGPAIRFPFLLKDRQPDQQCGYPGFDLYCSDNNDMVLELPTSVNAFVKHIDYKSQSIIIIAFHGKFSDSIYLSPFQFINSLFNCTPDTDAEYYDHQIDCLSGSRCPVHAFLSGNDIEGLLILSCTKMYSISVPFDIWDSFLKLTWSEPKCGDCEVKGEVCIFKNNSEKFETECISPDKYKDNKDHHSMKVVVQMLEGKTDKLIVPSNPFASMSSTRVNASMPARHLNQELEVEEAQR</sequence>
<comment type="pathway">
    <text evidence="3">Protein modification; protein ubiquitination.</text>
</comment>
<keyword evidence="6" id="KW-0812">Transmembrane</keyword>
<feature type="chain" id="PRO_5043620422" description="RING-type E3 ubiquitin transferase" evidence="15">
    <location>
        <begin position="16"/>
        <end position="263"/>
    </location>
</feature>
<dbReference type="EMBL" id="PKMF04000021">
    <property type="protein sequence ID" value="KAK7858269.1"/>
    <property type="molecule type" value="Genomic_DNA"/>
</dbReference>
<organism evidence="17">
    <name type="scientific">Quercus suber</name>
    <name type="common">Cork oak</name>
    <dbReference type="NCBI Taxonomy" id="58331"/>
    <lineage>
        <taxon>Eukaryota</taxon>
        <taxon>Viridiplantae</taxon>
        <taxon>Streptophyta</taxon>
        <taxon>Embryophyta</taxon>
        <taxon>Tracheophyta</taxon>
        <taxon>Spermatophyta</taxon>
        <taxon>Magnoliopsida</taxon>
        <taxon>eudicotyledons</taxon>
        <taxon>Gunneridae</taxon>
        <taxon>Pentapetalae</taxon>
        <taxon>rosids</taxon>
        <taxon>fabids</taxon>
        <taxon>Fagales</taxon>
        <taxon>Fagaceae</taxon>
        <taxon>Quercus</taxon>
    </lineage>
</organism>
<dbReference type="Pfam" id="PF13947">
    <property type="entry name" value="GUB_WAK_bind"/>
    <property type="match status" value="1"/>
</dbReference>
<dbReference type="GO" id="GO:0016020">
    <property type="term" value="C:membrane"/>
    <property type="evidence" value="ECO:0007669"/>
    <property type="project" value="UniProtKB-SubCell"/>
</dbReference>
<proteinExistence type="inferred from homology"/>
<dbReference type="InterPro" id="IPR025287">
    <property type="entry name" value="WAK_GUB"/>
</dbReference>
<reference evidence="17" key="2">
    <citation type="journal article" date="2018" name="Sci. Data">
        <title>The draft genome sequence of cork oak.</title>
        <authorList>
            <person name="Ramos A.M."/>
            <person name="Usie A."/>
            <person name="Barbosa P."/>
            <person name="Barros P.M."/>
            <person name="Capote T."/>
            <person name="Chaves I."/>
            <person name="Simoes F."/>
            <person name="Abreu I."/>
            <person name="Carrasquinho I."/>
            <person name="Faro C."/>
            <person name="Guimaraes J.B."/>
            <person name="Mendonca D."/>
            <person name="Nobrega F."/>
            <person name="Rodrigues L."/>
            <person name="Saibo N.J.M."/>
            <person name="Varela M.C."/>
            <person name="Egas C."/>
            <person name="Matos J."/>
            <person name="Miguel C.M."/>
            <person name="Oliveira M.M."/>
            <person name="Ricardo C.P."/>
            <person name="Goncalves S."/>
        </authorList>
    </citation>
    <scope>NUCLEOTIDE SEQUENCE [LARGE SCALE GENOMIC DNA]</scope>
    <source>
        <strain evidence="17">HL8</strain>
    </source>
</reference>
<evidence type="ECO:0000256" key="9">
    <source>
        <dbReference type="ARBA" id="ARBA00022771"/>
    </source>
</evidence>
<gene>
    <name evidence="17" type="primary">ATL21A_15</name>
    <name evidence="17" type="ORF">CFP56_013881</name>
</gene>
<accession>A0AAW0M5E9</accession>
<keyword evidence="10" id="KW-0833">Ubl conjugation pathway</keyword>
<evidence type="ECO:0000256" key="10">
    <source>
        <dbReference type="ARBA" id="ARBA00022786"/>
    </source>
</evidence>
<keyword evidence="9" id="KW-0863">Zinc-finger</keyword>
<evidence type="ECO:0000256" key="2">
    <source>
        <dbReference type="ARBA" id="ARBA00004167"/>
    </source>
</evidence>
<evidence type="ECO:0000256" key="7">
    <source>
        <dbReference type="ARBA" id="ARBA00022723"/>
    </source>
</evidence>
<evidence type="ECO:0000256" key="4">
    <source>
        <dbReference type="ARBA" id="ARBA00012483"/>
    </source>
</evidence>
<dbReference type="AlphaFoldDB" id="A0AAW0M5E9"/>
<evidence type="ECO:0000256" key="12">
    <source>
        <dbReference type="ARBA" id="ARBA00022989"/>
    </source>
</evidence>
<evidence type="ECO:0000256" key="6">
    <source>
        <dbReference type="ARBA" id="ARBA00022692"/>
    </source>
</evidence>
<evidence type="ECO:0000256" key="15">
    <source>
        <dbReference type="SAM" id="SignalP"/>
    </source>
</evidence>
<reference evidence="17" key="1">
    <citation type="submission" date="2017-12" db="EMBL/GenBank/DDBJ databases">
        <authorList>
            <person name="Barbosa P."/>
            <person name="Usie A."/>
            <person name="Ramos A.M."/>
        </authorList>
    </citation>
    <scope>NUCLEOTIDE SEQUENCE</scope>
    <source>
        <strain evidence="17">HL8</strain>
        <tissue evidence="17">Leaves</tissue>
    </source>
</reference>
<dbReference type="PANTHER" id="PTHR46279">
    <property type="entry name" value="RING/U-BOX SUPERFAMILY PROTEIN"/>
    <property type="match status" value="1"/>
</dbReference>
<keyword evidence="5" id="KW-0808">Transferase</keyword>
<dbReference type="GO" id="GO:0061630">
    <property type="term" value="F:ubiquitin protein ligase activity"/>
    <property type="evidence" value="ECO:0007669"/>
    <property type="project" value="UniProtKB-EC"/>
</dbReference>
<dbReference type="GO" id="GO:0030247">
    <property type="term" value="F:polysaccharide binding"/>
    <property type="evidence" value="ECO:0007669"/>
    <property type="project" value="InterPro"/>
</dbReference>
<evidence type="ECO:0000256" key="14">
    <source>
        <dbReference type="ARBA" id="ARBA00024209"/>
    </source>
</evidence>
<keyword evidence="8 15" id="KW-0732">Signal</keyword>
<comment type="similarity">
    <text evidence="14">Belongs to the RING-type zinc finger family. ATL subfamily.</text>
</comment>
<dbReference type="InterPro" id="IPR046948">
    <property type="entry name" value="ATL20-22-like"/>
</dbReference>
<name>A0AAW0M5E9_QUESU</name>
<comment type="subcellular location">
    <subcellularLocation>
        <location evidence="2">Membrane</location>
        <topology evidence="2">Single-pass membrane protein</topology>
    </subcellularLocation>
</comment>
<evidence type="ECO:0000256" key="11">
    <source>
        <dbReference type="ARBA" id="ARBA00022833"/>
    </source>
</evidence>
<protein>
    <recommendedName>
        <fullName evidence="4">RING-type E3 ubiquitin transferase</fullName>
        <ecNumber evidence="4">2.3.2.27</ecNumber>
    </recommendedName>
</protein>
<keyword evidence="12" id="KW-1133">Transmembrane helix</keyword>
<evidence type="ECO:0000256" key="1">
    <source>
        <dbReference type="ARBA" id="ARBA00000900"/>
    </source>
</evidence>
<evidence type="ECO:0000256" key="13">
    <source>
        <dbReference type="ARBA" id="ARBA00023136"/>
    </source>
</evidence>
<evidence type="ECO:0000313" key="17">
    <source>
        <dbReference type="EMBL" id="KAK7858269.1"/>
    </source>
</evidence>
<feature type="signal peptide" evidence="15">
    <location>
        <begin position="1"/>
        <end position="15"/>
    </location>
</feature>
<keyword evidence="7" id="KW-0479">Metal-binding</keyword>
<reference evidence="17" key="3">
    <citation type="submission" date="2023-07" db="EMBL/GenBank/DDBJ databases">
        <title>An improved reference 1 genome and first organelle genomes of Quercus suber.</title>
        <authorList>
            <consortium name="Genosuber Consortium"/>
            <person name="Usie A."/>
            <person name="Serra O."/>
            <person name="Barros P."/>
        </authorList>
    </citation>
    <scope>NUCLEOTIDE SEQUENCE</scope>
    <source>
        <strain evidence="17">HL8</strain>
        <tissue evidence="17">Leaves</tissue>
    </source>
</reference>